<protein>
    <recommendedName>
        <fullName evidence="3">Succinoglycan biosynthesis protein exoI</fullName>
    </recommendedName>
</protein>
<keyword evidence="2" id="KW-1185">Reference proteome</keyword>
<evidence type="ECO:0000313" key="1">
    <source>
        <dbReference type="EMBL" id="MCJ8147907.1"/>
    </source>
</evidence>
<evidence type="ECO:0000313" key="2">
    <source>
        <dbReference type="Proteomes" id="UP001201844"/>
    </source>
</evidence>
<dbReference type="RefSeq" id="WP_241596432.1">
    <property type="nucleotide sequence ID" value="NZ_JAKVIN010000001.1"/>
</dbReference>
<accession>A0ABT0CH15</accession>
<gene>
    <name evidence="1" type="ORF">MKI86_02045</name>
</gene>
<proteinExistence type="predicted"/>
<comment type="caution">
    <text evidence="1">The sequence shown here is derived from an EMBL/GenBank/DDBJ whole genome shotgun (WGS) entry which is preliminary data.</text>
</comment>
<reference evidence="1 2" key="1">
    <citation type="submission" date="2022-02" db="EMBL/GenBank/DDBJ databases">
        <title>Shinella B3.7 sp. nov., isolated from Sediment (Zhairuo Island).</title>
        <authorList>
            <person name="Chen G."/>
        </authorList>
    </citation>
    <scope>NUCLEOTIDE SEQUENCE [LARGE SCALE GENOMIC DNA]</scope>
    <source>
        <strain evidence="1 2">B3.7</strain>
    </source>
</reference>
<dbReference type="EMBL" id="JAKVIN010000001">
    <property type="protein sequence ID" value="MCJ8147907.1"/>
    <property type="molecule type" value="Genomic_DNA"/>
</dbReference>
<sequence>MSNFTYLVAGASIASFLAAGGHALIPREAYDPACNIKGNISYNGGARIYHVPGQHYYQDTKISYGRGERWFCTEAEAQAAGWRRAGY</sequence>
<name>A0ABT0CH15_9HYPH</name>
<evidence type="ECO:0008006" key="3">
    <source>
        <dbReference type="Google" id="ProtNLM"/>
    </source>
</evidence>
<organism evidence="1 2">
    <name type="scientific">Shinella sedimenti</name>
    <dbReference type="NCBI Taxonomy" id="2919913"/>
    <lineage>
        <taxon>Bacteria</taxon>
        <taxon>Pseudomonadati</taxon>
        <taxon>Pseudomonadota</taxon>
        <taxon>Alphaproteobacteria</taxon>
        <taxon>Hyphomicrobiales</taxon>
        <taxon>Rhizobiaceae</taxon>
        <taxon>Shinella</taxon>
    </lineage>
</organism>
<dbReference type="Proteomes" id="UP001201844">
    <property type="component" value="Unassembled WGS sequence"/>
</dbReference>